<dbReference type="GO" id="GO:0047470">
    <property type="term" value="F:(1,4)-alpha-D-glucan 1-alpha-D-glucosylmutase activity"/>
    <property type="evidence" value="ECO:0007669"/>
    <property type="project" value="UniProtKB-EC"/>
</dbReference>
<dbReference type="InterPro" id="IPR017853">
    <property type="entry name" value="GH"/>
</dbReference>
<dbReference type="Gene3D" id="1.10.10.470">
    <property type="entry name" value="Maltooligosyl trehalose synthase, domain 4"/>
    <property type="match status" value="1"/>
</dbReference>
<accession>A0ABU0YUN6</accession>
<dbReference type="PANTHER" id="PTHR10357:SF216">
    <property type="entry name" value="MALTOOLIGOSYL TREHALOSE SYNTHASE-RELATED"/>
    <property type="match status" value="1"/>
</dbReference>
<dbReference type="PANTHER" id="PTHR10357">
    <property type="entry name" value="ALPHA-AMYLASE FAMILY MEMBER"/>
    <property type="match status" value="1"/>
</dbReference>
<dbReference type="Gene3D" id="3.30.1590.10">
    <property type="entry name" value="Maltooligosyl trehalose synthase, domain 2"/>
    <property type="match status" value="1"/>
</dbReference>
<name>A0ABU0YUN6_9PROT</name>
<evidence type="ECO:0000313" key="3">
    <source>
        <dbReference type="Proteomes" id="UP001230156"/>
    </source>
</evidence>
<dbReference type="CDD" id="cd11336">
    <property type="entry name" value="AmyAc_MTSase"/>
    <property type="match status" value="1"/>
</dbReference>
<evidence type="ECO:0000313" key="2">
    <source>
        <dbReference type="EMBL" id="MDQ7251435.1"/>
    </source>
</evidence>
<feature type="domain" description="Glycosyl hydrolase family 13 catalytic" evidence="1">
    <location>
        <begin position="11"/>
        <end position="408"/>
    </location>
</feature>
<dbReference type="SUPFAM" id="SSF51445">
    <property type="entry name" value="(Trans)glycosidases"/>
    <property type="match status" value="1"/>
</dbReference>
<dbReference type="InterPro" id="IPR013797">
    <property type="entry name" value="Maltooligo_trehalose_synth_4"/>
</dbReference>
<comment type="caution">
    <text evidence="2">The sequence shown here is derived from an EMBL/GenBank/DDBJ whole genome shotgun (WGS) entry which is preliminary data.</text>
</comment>
<keyword evidence="3" id="KW-1185">Reference proteome</keyword>
<dbReference type="Gene3D" id="3.20.20.80">
    <property type="entry name" value="Glycosidases"/>
    <property type="match status" value="1"/>
</dbReference>
<protein>
    <submittedName>
        <fullName evidence="2">Malto-oligosyltrehalose synthase</fullName>
        <ecNumber evidence="2">5.4.99.15</ecNumber>
    </submittedName>
</protein>
<evidence type="ECO:0000259" key="1">
    <source>
        <dbReference type="SMART" id="SM00642"/>
    </source>
</evidence>
<dbReference type="EMBL" id="JAUYVI010000011">
    <property type="protein sequence ID" value="MDQ7251435.1"/>
    <property type="molecule type" value="Genomic_DNA"/>
</dbReference>
<dbReference type="RefSeq" id="WP_379961805.1">
    <property type="nucleotide sequence ID" value="NZ_JAUYVI010000011.1"/>
</dbReference>
<keyword evidence="2" id="KW-0413">Isomerase</keyword>
<dbReference type="Gene3D" id="1.10.150.200">
    <property type="entry name" value="Maltooligosyl trehalose synthase, domain 3"/>
    <property type="match status" value="1"/>
</dbReference>
<dbReference type="InterPro" id="IPR012767">
    <property type="entry name" value="Trehalose_TreY"/>
</dbReference>
<reference evidence="3" key="1">
    <citation type="submission" date="2023-08" db="EMBL/GenBank/DDBJ databases">
        <title>Rhodospirillaceae gen. nov., a novel taxon isolated from the Yangtze River Yuezi River estuary sludge.</title>
        <authorList>
            <person name="Ruan L."/>
        </authorList>
    </citation>
    <scope>NUCLEOTIDE SEQUENCE [LARGE SCALE GENOMIC DNA]</scope>
    <source>
        <strain evidence="3">R-7</strain>
    </source>
</reference>
<dbReference type="Proteomes" id="UP001230156">
    <property type="component" value="Unassembled WGS sequence"/>
</dbReference>
<organism evidence="2 3">
    <name type="scientific">Dongia sedimenti</name>
    <dbReference type="NCBI Taxonomy" id="3064282"/>
    <lineage>
        <taxon>Bacteria</taxon>
        <taxon>Pseudomonadati</taxon>
        <taxon>Pseudomonadota</taxon>
        <taxon>Alphaproteobacteria</taxon>
        <taxon>Rhodospirillales</taxon>
        <taxon>Dongiaceae</taxon>
        <taxon>Dongia</taxon>
    </lineage>
</organism>
<dbReference type="InterPro" id="IPR006047">
    <property type="entry name" value="GH13_cat_dom"/>
</dbReference>
<dbReference type="NCBIfam" id="TIGR02401">
    <property type="entry name" value="trehalose_TreY"/>
    <property type="match status" value="1"/>
</dbReference>
<dbReference type="EC" id="5.4.99.15" evidence="2"/>
<dbReference type="SMART" id="SM00642">
    <property type="entry name" value="Aamy"/>
    <property type="match status" value="1"/>
</dbReference>
<gene>
    <name evidence="2" type="primary">treY</name>
    <name evidence="2" type="ORF">Q8A70_27360</name>
</gene>
<sequence length="804" mass="89749">MSIPRATARLQLHRDFPFDAAVEIVPYLAKLGISHVYASPILAARPGSTHGYDTIDPTAINPELGGHAGLDRLSDALRRHEMGLIIDIVPNHMAAVAENPWWRDVLRSGRASRYAEHFDIEWDEPDPDLRGKVLLPCLGDTLAACLDRNEITVAEENGERVIRYFDQRFPLDPRSEGADIRSLLPRQNYLLAFWREAATRINWRRFFDINQLVALRIDRDAVFQDYHRLILDLRRRGIIDGVRVDHVDGLAEPIAYCRKLRDALDAMAPHSYLVIEKILHSGERLSADWSIHGTSGYDFMDEVSAVLHDPQGEEALTVLWQALSGDQRSFPAVAGDARREILGRLFPRQRDRLIAALRAMKLPAEDAVLRKALTELLACFRHYRLYGDESGFDEADTQELAFAVNAARPVLDAEASAALADICTVLPKAPVRPRFEQLSATLTAKAVEDTAFYRYSRLLSRNEVGSDPGEFALSPKRFHASAAGRRAAFPAAMLATATHDTKRGEDHRARLAVLSELAEEWRALAIRWSAQYPAPEPAIGLMIWQTIVGAWPPDFDAAAFHRRLEDWLVKALREAKQHTAWDNPNQRFECDGKGYLARLFDPDCGFLAQAESLVARIAPAGIRNSLAQTVLRLTTPGVPDLYQGAELWDFSLVDPDNRRPVDYGARKACVDEPADFPALLAEWRDGRIKQAVIARLLQFRREHPRLFAEGSYEPLVVTGAKAAHLIAFTRQVDNEALLVVVPRLTAGFSDATGAVWADTRIAWTPAPALDLFTGRTLSGDTSTDAAVLLDRLPFTTLHVKAGEQ</sequence>
<proteinExistence type="predicted"/>
<dbReference type="Pfam" id="PF00128">
    <property type="entry name" value="Alpha-amylase"/>
    <property type="match status" value="1"/>
</dbReference>